<dbReference type="PANTHER" id="PTHR33221:SF15">
    <property type="entry name" value="HTH-TYPE TRANSCRIPTIONAL REGULATOR YWGB-RELATED"/>
    <property type="match status" value="1"/>
</dbReference>
<keyword evidence="2" id="KW-1185">Reference proteome</keyword>
<protein>
    <submittedName>
        <fullName evidence="1">Rrf2 family transcriptional regulator</fullName>
    </submittedName>
</protein>
<dbReference type="Pfam" id="PF02082">
    <property type="entry name" value="Rrf2"/>
    <property type="match status" value="1"/>
</dbReference>
<proteinExistence type="predicted"/>
<dbReference type="RefSeq" id="WP_076236755.1">
    <property type="nucleotide sequence ID" value="NZ_JAOQIO010000022.1"/>
</dbReference>
<dbReference type="Gene3D" id="1.10.10.10">
    <property type="entry name" value="Winged helix-like DNA-binding domain superfamily/Winged helix DNA-binding domain"/>
    <property type="match status" value="1"/>
</dbReference>
<accession>A0ABT2UC30</accession>
<dbReference type="InterPro" id="IPR036390">
    <property type="entry name" value="WH_DNA-bd_sf"/>
</dbReference>
<dbReference type="InterPro" id="IPR000944">
    <property type="entry name" value="Tscrpt_reg_Rrf2"/>
</dbReference>
<sequence length="147" mass="16374">MKKIKHTCSSNNKAFGLALQALVVLSKNTSRCPSSDIADYLCSEATLIRRIMAKLAQENILEVREGRDGGYRLKLPPESITFADIYLALQVEDSLGEGMLDSTGDHPWGLQMNDVFSDMVTEMKQSMLDVMKQYTIAELANGLIKRD</sequence>
<dbReference type="EMBL" id="JAOQIO010000022">
    <property type="protein sequence ID" value="MCU6792184.1"/>
    <property type="molecule type" value="Genomic_DNA"/>
</dbReference>
<reference evidence="1 2" key="1">
    <citation type="submission" date="2022-09" db="EMBL/GenBank/DDBJ databases">
        <authorList>
            <person name="Han X.L."/>
            <person name="Wang Q."/>
            <person name="Lu T."/>
        </authorList>
    </citation>
    <scope>NUCLEOTIDE SEQUENCE [LARGE SCALE GENOMIC DNA]</scope>
    <source>
        <strain evidence="1 2">WQ 127069</strain>
    </source>
</reference>
<gene>
    <name evidence="1" type="ORF">OB236_08600</name>
</gene>
<dbReference type="Proteomes" id="UP001652445">
    <property type="component" value="Unassembled WGS sequence"/>
</dbReference>
<comment type="caution">
    <text evidence="1">The sequence shown here is derived from an EMBL/GenBank/DDBJ whole genome shotgun (WGS) entry which is preliminary data.</text>
</comment>
<organism evidence="1 2">
    <name type="scientific">Paenibacillus baimaensis</name>
    <dbReference type="NCBI Taxonomy" id="2982185"/>
    <lineage>
        <taxon>Bacteria</taxon>
        <taxon>Bacillati</taxon>
        <taxon>Bacillota</taxon>
        <taxon>Bacilli</taxon>
        <taxon>Bacillales</taxon>
        <taxon>Paenibacillaceae</taxon>
        <taxon>Paenibacillus</taxon>
    </lineage>
</organism>
<dbReference type="PROSITE" id="PS51197">
    <property type="entry name" value="HTH_RRF2_2"/>
    <property type="match status" value="1"/>
</dbReference>
<evidence type="ECO:0000313" key="1">
    <source>
        <dbReference type="EMBL" id="MCU6792184.1"/>
    </source>
</evidence>
<dbReference type="PANTHER" id="PTHR33221">
    <property type="entry name" value="WINGED HELIX-TURN-HELIX TRANSCRIPTIONAL REGULATOR, RRF2 FAMILY"/>
    <property type="match status" value="1"/>
</dbReference>
<evidence type="ECO:0000313" key="2">
    <source>
        <dbReference type="Proteomes" id="UP001652445"/>
    </source>
</evidence>
<dbReference type="InterPro" id="IPR036388">
    <property type="entry name" value="WH-like_DNA-bd_sf"/>
</dbReference>
<name>A0ABT2UC30_9BACL</name>
<dbReference type="SUPFAM" id="SSF46785">
    <property type="entry name" value="Winged helix' DNA-binding domain"/>
    <property type="match status" value="1"/>
</dbReference>